<dbReference type="CDD" id="cd02012">
    <property type="entry name" value="TPP_TK"/>
    <property type="match status" value="1"/>
</dbReference>
<evidence type="ECO:0000313" key="5">
    <source>
        <dbReference type="EMBL" id="UOF88633.1"/>
    </source>
</evidence>
<evidence type="ECO:0000256" key="2">
    <source>
        <dbReference type="ARBA" id="ARBA00007131"/>
    </source>
</evidence>
<dbReference type="Proteomes" id="UP000830167">
    <property type="component" value="Chromosome"/>
</dbReference>
<evidence type="ECO:0000256" key="1">
    <source>
        <dbReference type="ARBA" id="ARBA00001964"/>
    </source>
</evidence>
<name>A0ABY4CDL7_9BACL</name>
<feature type="domain" description="Transketolase N-terminal" evidence="4">
    <location>
        <begin position="22"/>
        <end position="277"/>
    </location>
</feature>
<gene>
    <name evidence="5" type="ORF">LSG31_11770</name>
</gene>
<dbReference type="SUPFAM" id="SSF52518">
    <property type="entry name" value="Thiamin diphosphate-binding fold (THDP-binding)"/>
    <property type="match status" value="1"/>
</dbReference>
<evidence type="ECO:0000259" key="4">
    <source>
        <dbReference type="Pfam" id="PF00456"/>
    </source>
</evidence>
<evidence type="ECO:0000313" key="6">
    <source>
        <dbReference type="Proteomes" id="UP000830167"/>
    </source>
</evidence>
<protein>
    <submittedName>
        <fullName evidence="5">Transketolase</fullName>
    </submittedName>
</protein>
<keyword evidence="3" id="KW-0786">Thiamine pyrophosphate</keyword>
<dbReference type="PANTHER" id="PTHR47514">
    <property type="entry name" value="TRANSKETOLASE N-TERMINAL SECTION-RELATED"/>
    <property type="match status" value="1"/>
</dbReference>
<reference evidence="5" key="1">
    <citation type="submission" date="2021-12" db="EMBL/GenBank/DDBJ databases">
        <title>Alicyclobacillaceae gen. nov., sp. nov., isolated from chalcocite enrichment system.</title>
        <authorList>
            <person name="Jiang Z."/>
        </authorList>
    </citation>
    <scope>NUCLEOTIDE SEQUENCE</scope>
    <source>
        <strain evidence="5">MYW30-H2</strain>
    </source>
</reference>
<dbReference type="EMBL" id="CP089291">
    <property type="protein sequence ID" value="UOF88633.1"/>
    <property type="molecule type" value="Genomic_DNA"/>
</dbReference>
<comment type="similarity">
    <text evidence="2">Belongs to the transketolase family.</text>
</comment>
<dbReference type="PANTHER" id="PTHR47514:SF1">
    <property type="entry name" value="TRANSKETOLASE N-TERMINAL SECTION-RELATED"/>
    <property type="match status" value="1"/>
</dbReference>
<dbReference type="Gene3D" id="3.40.50.970">
    <property type="match status" value="1"/>
</dbReference>
<proteinExistence type="inferred from homology"/>
<dbReference type="InterPro" id="IPR005474">
    <property type="entry name" value="Transketolase_N"/>
</dbReference>
<evidence type="ECO:0000256" key="3">
    <source>
        <dbReference type="ARBA" id="ARBA00023052"/>
    </source>
</evidence>
<comment type="cofactor">
    <cofactor evidence="1">
        <name>thiamine diphosphate</name>
        <dbReference type="ChEBI" id="CHEBI:58937"/>
    </cofactor>
</comment>
<accession>A0ABY4CDL7</accession>
<sequence length="286" mass="31724">MNSPVEIVDKKEELYQRIRRKAQMSRAEVVRLIALAGSGHYGSSFSCAEIFATLYYHVMKYDSKNPKWKERDRFVMGKGHAAVGLYPILADVGFFPKEELDTYTEIGSAFGDHPDMNKIPGIDFSSGSLGHGISVCVGMALGSRMDGLQNRIFCLLGDGEIQEGQVWEAAMSAGNFQLGNLVAILDNNKVTVDGFTKDLMNIYPIREKWESFGWNVVEVNGHDVPALVATFDALPAPLSEKPTIVICDTISGKGVSFMEHTFEWHVANLADEDIKKALLEIEREVK</sequence>
<organism evidence="5 6">
    <name type="scientific">Fodinisporobacter ferrooxydans</name>
    <dbReference type="NCBI Taxonomy" id="2901836"/>
    <lineage>
        <taxon>Bacteria</taxon>
        <taxon>Bacillati</taxon>
        <taxon>Bacillota</taxon>
        <taxon>Bacilli</taxon>
        <taxon>Bacillales</taxon>
        <taxon>Alicyclobacillaceae</taxon>
        <taxon>Fodinisporobacter</taxon>
    </lineage>
</organism>
<keyword evidence="6" id="KW-1185">Reference proteome</keyword>
<dbReference type="InterPro" id="IPR029061">
    <property type="entry name" value="THDP-binding"/>
</dbReference>
<dbReference type="Pfam" id="PF00456">
    <property type="entry name" value="Transketolase_N"/>
    <property type="match status" value="1"/>
</dbReference>
<dbReference type="RefSeq" id="WP_347435309.1">
    <property type="nucleotide sequence ID" value="NZ_CP089291.1"/>
</dbReference>